<dbReference type="GO" id="GO:0015648">
    <property type="term" value="F:lipid-linked peptidoglycan transporter activity"/>
    <property type="evidence" value="ECO:0007669"/>
    <property type="project" value="TreeGrafter"/>
</dbReference>
<evidence type="ECO:0000256" key="3">
    <source>
        <dbReference type="ARBA" id="ARBA00022692"/>
    </source>
</evidence>
<feature type="transmembrane region" description="Helical" evidence="8">
    <location>
        <begin position="105"/>
        <end position="124"/>
    </location>
</feature>
<dbReference type="GO" id="GO:0009252">
    <property type="term" value="P:peptidoglycan biosynthetic process"/>
    <property type="evidence" value="ECO:0007669"/>
    <property type="project" value="UniProtKB-KW"/>
</dbReference>
<keyword evidence="7 8" id="KW-0472">Membrane</keyword>
<name>A0A7V5LUL5_UNCW3</name>
<gene>
    <name evidence="9" type="ORF">ENL43_02440</name>
</gene>
<comment type="caution">
    <text evidence="9">The sequence shown here is derived from an EMBL/GenBank/DDBJ whole genome shotgun (WGS) entry which is preliminary data.</text>
</comment>
<dbReference type="GO" id="GO:0005886">
    <property type="term" value="C:plasma membrane"/>
    <property type="evidence" value="ECO:0007669"/>
    <property type="project" value="UniProtKB-SubCell"/>
</dbReference>
<protein>
    <recommendedName>
        <fullName evidence="10">Polysaccharide biosynthesis protein C-terminal domain-containing protein</fullName>
    </recommendedName>
</protein>
<evidence type="ECO:0000256" key="6">
    <source>
        <dbReference type="ARBA" id="ARBA00022989"/>
    </source>
</evidence>
<keyword evidence="3 8" id="KW-0812">Transmembrane</keyword>
<dbReference type="GO" id="GO:0008360">
    <property type="term" value="P:regulation of cell shape"/>
    <property type="evidence" value="ECO:0007669"/>
    <property type="project" value="UniProtKB-KW"/>
</dbReference>
<dbReference type="Proteomes" id="UP000886050">
    <property type="component" value="Unassembled WGS sequence"/>
</dbReference>
<dbReference type="PANTHER" id="PTHR47019">
    <property type="entry name" value="LIPID II FLIPPASE MURJ"/>
    <property type="match status" value="1"/>
</dbReference>
<sequence>FERGAFKNLDTLFTSQALVFYALTILPTGISKVFLNYYYATSRIRIPNITMAVAALVNVLIALTLSKTLSFPALALATASGVTLQTIILTFLVSRELPSPGDFPVTMAKIIFQNLFPTFLIIIFRTRNPYIELLVDSILFGFTWYIMGIVFNFLPSPLRK</sequence>
<accession>A0A7V5LUL5</accession>
<reference evidence="9" key="1">
    <citation type="journal article" date="2020" name="mSystems">
        <title>Genome- and Community-Level Interaction Insights into Carbon Utilization and Element Cycling Functions of Hydrothermarchaeota in Hydrothermal Sediment.</title>
        <authorList>
            <person name="Zhou Z."/>
            <person name="Liu Y."/>
            <person name="Xu W."/>
            <person name="Pan J."/>
            <person name="Luo Z.H."/>
            <person name="Li M."/>
        </authorList>
    </citation>
    <scope>NUCLEOTIDE SEQUENCE [LARGE SCALE GENOMIC DNA]</scope>
    <source>
        <strain evidence="9">HyVt-96</strain>
    </source>
</reference>
<evidence type="ECO:0000313" key="9">
    <source>
        <dbReference type="EMBL" id="HHF53206.1"/>
    </source>
</evidence>
<feature type="transmembrane region" description="Helical" evidence="8">
    <location>
        <begin position="130"/>
        <end position="154"/>
    </location>
</feature>
<dbReference type="InterPro" id="IPR004268">
    <property type="entry name" value="MurJ"/>
</dbReference>
<dbReference type="Pfam" id="PF03023">
    <property type="entry name" value="MurJ"/>
    <property type="match status" value="1"/>
</dbReference>
<keyword evidence="4" id="KW-0133">Cell shape</keyword>
<proteinExistence type="predicted"/>
<organism evidence="9">
    <name type="scientific">candidate division WOR-3 bacterium</name>
    <dbReference type="NCBI Taxonomy" id="2052148"/>
    <lineage>
        <taxon>Bacteria</taxon>
        <taxon>Bacteria division WOR-3</taxon>
    </lineage>
</organism>
<keyword evidence="2" id="KW-1003">Cell membrane</keyword>
<feature type="transmembrane region" description="Helical" evidence="8">
    <location>
        <begin position="71"/>
        <end position="93"/>
    </location>
</feature>
<evidence type="ECO:0000256" key="5">
    <source>
        <dbReference type="ARBA" id="ARBA00022984"/>
    </source>
</evidence>
<evidence type="ECO:0000256" key="1">
    <source>
        <dbReference type="ARBA" id="ARBA00004651"/>
    </source>
</evidence>
<evidence type="ECO:0000256" key="2">
    <source>
        <dbReference type="ARBA" id="ARBA00022475"/>
    </source>
</evidence>
<feature type="transmembrane region" description="Helical" evidence="8">
    <location>
        <begin position="18"/>
        <end position="39"/>
    </location>
</feature>
<evidence type="ECO:0008006" key="10">
    <source>
        <dbReference type="Google" id="ProtNLM"/>
    </source>
</evidence>
<evidence type="ECO:0000256" key="7">
    <source>
        <dbReference type="ARBA" id="ARBA00023136"/>
    </source>
</evidence>
<dbReference type="GO" id="GO:0034204">
    <property type="term" value="P:lipid translocation"/>
    <property type="evidence" value="ECO:0007669"/>
    <property type="project" value="TreeGrafter"/>
</dbReference>
<keyword evidence="5" id="KW-0573">Peptidoglycan synthesis</keyword>
<feature type="non-terminal residue" evidence="9">
    <location>
        <position position="1"/>
    </location>
</feature>
<feature type="transmembrane region" description="Helical" evidence="8">
    <location>
        <begin position="46"/>
        <end position="65"/>
    </location>
</feature>
<dbReference type="InterPro" id="IPR051050">
    <property type="entry name" value="Lipid_II_flippase_MurJ/MviN"/>
</dbReference>
<evidence type="ECO:0000256" key="8">
    <source>
        <dbReference type="SAM" id="Phobius"/>
    </source>
</evidence>
<dbReference type="PANTHER" id="PTHR47019:SF1">
    <property type="entry name" value="LIPID II FLIPPASE MURJ"/>
    <property type="match status" value="1"/>
</dbReference>
<dbReference type="EMBL" id="DRTX01000127">
    <property type="protein sequence ID" value="HHF53206.1"/>
    <property type="molecule type" value="Genomic_DNA"/>
</dbReference>
<comment type="subcellular location">
    <subcellularLocation>
        <location evidence="1">Cell membrane</location>
        <topology evidence="1">Multi-pass membrane protein</topology>
    </subcellularLocation>
</comment>
<keyword evidence="6 8" id="KW-1133">Transmembrane helix</keyword>
<dbReference type="AlphaFoldDB" id="A0A7V5LUL5"/>
<evidence type="ECO:0000256" key="4">
    <source>
        <dbReference type="ARBA" id="ARBA00022960"/>
    </source>
</evidence>